<dbReference type="RefSeq" id="WP_119987202.1">
    <property type="nucleotide sequence ID" value="NZ_CP032489.1"/>
</dbReference>
<comment type="similarity">
    <text evidence="1">Belongs to the glycosyl hydrolase 16 family.</text>
</comment>
<evidence type="ECO:0000256" key="1">
    <source>
        <dbReference type="ARBA" id="ARBA00006865"/>
    </source>
</evidence>
<dbReference type="InterPro" id="IPR013320">
    <property type="entry name" value="ConA-like_dom_sf"/>
</dbReference>
<evidence type="ECO:0000256" key="2">
    <source>
        <dbReference type="SAM" id="SignalP"/>
    </source>
</evidence>
<keyword evidence="2" id="KW-0732">Signal</keyword>
<proteinExistence type="inferred from homology"/>
<evidence type="ECO:0000313" key="4">
    <source>
        <dbReference type="EMBL" id="AYD47714.1"/>
    </source>
</evidence>
<dbReference type="OrthoDB" id="655039at2"/>
<reference evidence="4 5" key="1">
    <citation type="submission" date="2018-09" db="EMBL/GenBank/DDBJ databases">
        <title>Arachidicoccus sp. nov., a bacterium isolated from soil.</title>
        <authorList>
            <person name="Weon H.-Y."/>
            <person name="Kwon S.-W."/>
            <person name="Lee S.A."/>
        </authorList>
    </citation>
    <scope>NUCLEOTIDE SEQUENCE [LARGE SCALE GENOMIC DNA]</scope>
    <source>
        <strain evidence="4 5">KIS59-12</strain>
    </source>
</reference>
<evidence type="ECO:0000313" key="5">
    <source>
        <dbReference type="Proteomes" id="UP000266118"/>
    </source>
</evidence>
<protein>
    <recommendedName>
        <fullName evidence="3">GH16 domain-containing protein</fullName>
    </recommendedName>
</protein>
<gene>
    <name evidence="4" type="ORF">D6B99_08950</name>
</gene>
<dbReference type="InterPro" id="IPR050546">
    <property type="entry name" value="Glycosyl_Hydrlase_16"/>
</dbReference>
<organism evidence="4 5">
    <name type="scientific">Arachidicoccus soli</name>
    <dbReference type="NCBI Taxonomy" id="2341117"/>
    <lineage>
        <taxon>Bacteria</taxon>
        <taxon>Pseudomonadati</taxon>
        <taxon>Bacteroidota</taxon>
        <taxon>Chitinophagia</taxon>
        <taxon>Chitinophagales</taxon>
        <taxon>Chitinophagaceae</taxon>
        <taxon>Arachidicoccus</taxon>
    </lineage>
</organism>
<feature type="domain" description="GH16" evidence="3">
    <location>
        <begin position="118"/>
        <end position="373"/>
    </location>
</feature>
<dbReference type="Gene3D" id="2.60.120.200">
    <property type="match status" value="1"/>
</dbReference>
<accession>A0A386HR19</accession>
<dbReference type="KEGG" id="ark:D6B99_08950"/>
<dbReference type="PANTHER" id="PTHR10963:SF55">
    <property type="entry name" value="GLYCOSIDE HYDROLASE FAMILY 16 PROTEIN"/>
    <property type="match status" value="1"/>
</dbReference>
<dbReference type="InterPro" id="IPR000757">
    <property type="entry name" value="Beta-glucanase-like"/>
</dbReference>
<dbReference type="EMBL" id="CP032489">
    <property type="protein sequence ID" value="AYD47714.1"/>
    <property type="molecule type" value="Genomic_DNA"/>
</dbReference>
<sequence length="377" mass="42147">MKRCIYLYCFLLLFISCKKNITETKETTKSGPINIPDSIKIAIDSIGGITKTSATLYLFVQSGNENVMDRGILYGTDKAFAQDTLKASATVTYGNGAFKLTLSELTPGTTYFFKPYVKDRNGLFIYGDSANFTTVVPLQAKVYIDSLSFVSADSLWKYWDMLYPWGSDHNGSARMYADNVSLLGNNTLRISAFRVPQTEGKSGADPYLTIAYHSGAIHAKQKIELTDQEPYWVISGDFQVPTMIGSWPAFWITGANSWPPEIDMMEFKGNNTCWQNTVDGTDWQHTSWQTTPTVVSNAGGWHNYKMIFYRTSSTMIAEDLFIDGIKEATHIADFMNKPFWLIINMQMEGSSGSFGSGPQSAQMQVRNVYLASYNAIP</sequence>
<dbReference type="GO" id="GO:0004553">
    <property type="term" value="F:hydrolase activity, hydrolyzing O-glycosyl compounds"/>
    <property type="evidence" value="ECO:0007669"/>
    <property type="project" value="InterPro"/>
</dbReference>
<evidence type="ECO:0000259" key="3">
    <source>
        <dbReference type="PROSITE" id="PS51762"/>
    </source>
</evidence>
<dbReference type="PANTHER" id="PTHR10963">
    <property type="entry name" value="GLYCOSYL HYDROLASE-RELATED"/>
    <property type="match status" value="1"/>
</dbReference>
<dbReference type="Proteomes" id="UP000266118">
    <property type="component" value="Chromosome"/>
</dbReference>
<dbReference type="AlphaFoldDB" id="A0A386HR19"/>
<dbReference type="GO" id="GO:0005975">
    <property type="term" value="P:carbohydrate metabolic process"/>
    <property type="evidence" value="ECO:0007669"/>
    <property type="project" value="InterPro"/>
</dbReference>
<dbReference type="SUPFAM" id="SSF49899">
    <property type="entry name" value="Concanavalin A-like lectins/glucanases"/>
    <property type="match status" value="1"/>
</dbReference>
<feature type="signal peptide" evidence="2">
    <location>
        <begin position="1"/>
        <end position="21"/>
    </location>
</feature>
<name>A0A386HR19_9BACT</name>
<dbReference type="PROSITE" id="PS51762">
    <property type="entry name" value="GH16_2"/>
    <property type="match status" value="1"/>
</dbReference>
<feature type="chain" id="PRO_5017335672" description="GH16 domain-containing protein" evidence="2">
    <location>
        <begin position="22"/>
        <end position="377"/>
    </location>
</feature>
<keyword evidence="5" id="KW-1185">Reference proteome</keyword>
<dbReference type="PROSITE" id="PS51257">
    <property type="entry name" value="PROKAR_LIPOPROTEIN"/>
    <property type="match status" value="1"/>
</dbReference>